<dbReference type="Proteomes" id="UP001056685">
    <property type="component" value="Segment"/>
</dbReference>
<dbReference type="PANTHER" id="PTHR46098">
    <property type="entry name" value="TRNA (CYTOSINE(38)-C(5))-METHYLTRANSFERASE"/>
    <property type="match status" value="1"/>
</dbReference>
<evidence type="ECO:0000256" key="6">
    <source>
        <dbReference type="ARBA" id="ARBA00033479"/>
    </source>
</evidence>
<accession>A0A9E7MQX9</accession>
<evidence type="ECO:0000256" key="2">
    <source>
        <dbReference type="ARBA" id="ARBA00022632"/>
    </source>
</evidence>
<organism evidence="8 9">
    <name type="scientific">Brevundimonas phage vB_BpoS-Kabachok</name>
    <dbReference type="NCBI Taxonomy" id="2948600"/>
    <lineage>
        <taxon>Viruses</taxon>
        <taxon>Duplodnaviria</taxon>
        <taxon>Heunggongvirae</taxon>
        <taxon>Uroviricota</taxon>
        <taxon>Caudoviricetes</taxon>
        <taxon>Jeanschmidtviridae</taxon>
        <taxon>Marchewkavirus</taxon>
        <taxon>Marchewkavirus kabachok</taxon>
    </lineage>
</organism>
<dbReference type="PANTHER" id="PTHR46098:SF1">
    <property type="entry name" value="TRNA (CYTOSINE(38)-C(5))-METHYLTRANSFERASE"/>
    <property type="match status" value="1"/>
</dbReference>
<evidence type="ECO:0000313" key="9">
    <source>
        <dbReference type="Proteomes" id="UP001056685"/>
    </source>
</evidence>
<dbReference type="GO" id="GO:0052170">
    <property type="term" value="P:symbiont-mediated suppression of host innate immune response"/>
    <property type="evidence" value="ECO:0007669"/>
    <property type="project" value="UniProtKB-KW"/>
</dbReference>
<feature type="active site" evidence="7">
    <location>
        <position position="75"/>
    </location>
</feature>
<dbReference type="SUPFAM" id="SSF53335">
    <property type="entry name" value="S-adenosyl-L-methionine-dependent methyltransferases"/>
    <property type="match status" value="1"/>
</dbReference>
<dbReference type="Pfam" id="PF00145">
    <property type="entry name" value="DNA_methylase"/>
    <property type="match status" value="2"/>
</dbReference>
<evidence type="ECO:0000256" key="1">
    <source>
        <dbReference type="ARBA" id="ARBA00022603"/>
    </source>
</evidence>
<proteinExistence type="inferred from homology"/>
<keyword evidence="2" id="KW-1090">Inhibition of host innate immune response by virus</keyword>
<comment type="similarity">
    <text evidence="7">Belongs to the class I-like SAM-binding methyltransferase superfamily. C5-methyltransferase family.</text>
</comment>
<dbReference type="InterPro" id="IPR029063">
    <property type="entry name" value="SAM-dependent_MTases_sf"/>
</dbReference>
<dbReference type="GO" id="GO:0099018">
    <property type="term" value="P:symbiont-mediated evasion of host restriction-modification system"/>
    <property type="evidence" value="ECO:0007669"/>
    <property type="project" value="UniProtKB-KW"/>
</dbReference>
<dbReference type="InterPro" id="IPR050750">
    <property type="entry name" value="C5-MTase"/>
</dbReference>
<dbReference type="GO" id="GO:0032259">
    <property type="term" value="P:methylation"/>
    <property type="evidence" value="ECO:0007669"/>
    <property type="project" value="UniProtKB-KW"/>
</dbReference>
<dbReference type="PRINTS" id="PR00105">
    <property type="entry name" value="C5METTRFRASE"/>
</dbReference>
<dbReference type="Gene3D" id="3.90.120.10">
    <property type="entry name" value="DNA Methylase, subunit A, domain 2"/>
    <property type="match status" value="1"/>
</dbReference>
<evidence type="ECO:0000256" key="7">
    <source>
        <dbReference type="PROSITE-ProRule" id="PRU01016"/>
    </source>
</evidence>
<keyword evidence="3 7" id="KW-0808">Transferase</keyword>
<evidence type="ECO:0000256" key="5">
    <source>
        <dbReference type="ARBA" id="ARBA00023280"/>
    </source>
</evidence>
<dbReference type="GO" id="GO:0008168">
    <property type="term" value="F:methyltransferase activity"/>
    <property type="evidence" value="ECO:0007669"/>
    <property type="project" value="UniProtKB-KW"/>
</dbReference>
<keyword evidence="2" id="KW-0945">Host-virus interaction</keyword>
<dbReference type="InterPro" id="IPR001525">
    <property type="entry name" value="C5_MeTfrase"/>
</dbReference>
<protein>
    <submittedName>
        <fullName evidence="8">DNA methylase</fullName>
    </submittedName>
</protein>
<name>A0A9E7MQX9_9CAUD</name>
<dbReference type="EMBL" id="ON529852">
    <property type="protein sequence ID" value="USN14212.1"/>
    <property type="molecule type" value="Genomic_DNA"/>
</dbReference>
<keyword evidence="1 7" id="KW-0489">Methyltransferase</keyword>
<dbReference type="PROSITE" id="PS51679">
    <property type="entry name" value="SAM_MT_C5"/>
    <property type="match status" value="1"/>
</dbReference>
<keyword evidence="9" id="KW-1185">Reference proteome</keyword>
<gene>
    <name evidence="8" type="ORF">KABACHOK_03790</name>
</gene>
<evidence type="ECO:0000256" key="4">
    <source>
        <dbReference type="ARBA" id="ARBA00022691"/>
    </source>
</evidence>
<evidence type="ECO:0000313" key="8">
    <source>
        <dbReference type="EMBL" id="USN14212.1"/>
    </source>
</evidence>
<dbReference type="InterPro" id="IPR018117">
    <property type="entry name" value="C5_DNA_meth_AS"/>
</dbReference>
<evidence type="ECO:0000256" key="3">
    <source>
        <dbReference type="ARBA" id="ARBA00022679"/>
    </source>
</evidence>
<sequence>MTQRTFATLCSGIEAVSLAWKDLKLKPVFFADNAAFPTRFLHHRYGETPNLGNLLTIDGEAFRKAVNILWASFPCQDFSEAGKKAGVDGGRGFLTLAGIKLIDEIDPDVFFFENVPGLLTDDCNAFGQFLGALAGEFGNLVPSGDRWTNAGYVLGPKRAIAWRVLDAQHFGLPQQRERVYVVACPRGGIDPRDVLFERGSQGDAAGERAGGGTDPVAGTAGGAIAPAYRIAIRGRLLKGVKAQQIEQGDEVSNCLRTAAGGGSVAQVLTQHEGRWVVRALTPVEYERLQGMPDGYTDIPGASVTARRTAIGNSLAVPVVRWLGERLDRVMKREAA</sequence>
<dbReference type="Gene3D" id="3.40.50.150">
    <property type="entry name" value="Vaccinia Virus protein VP39"/>
    <property type="match status" value="1"/>
</dbReference>
<keyword evidence="5" id="KW-0899">Viral immunoevasion</keyword>
<keyword evidence="4 7" id="KW-0949">S-adenosyl-L-methionine</keyword>
<reference evidence="8" key="1">
    <citation type="submission" date="2022-05" db="EMBL/GenBank/DDBJ databases">
        <authorList>
            <person name="Friedrich I."/>
            <person name="Poehlein A."/>
            <person name="Schneider D."/>
            <person name="Hertel R."/>
            <person name="Daniel R."/>
        </authorList>
    </citation>
    <scope>NUCLEOTIDE SEQUENCE</scope>
</reference>
<dbReference type="PROSITE" id="PS00094">
    <property type="entry name" value="C5_MTASE_1"/>
    <property type="match status" value="1"/>
</dbReference>
<keyword evidence="6" id="KW-1258">Restriction-modification system evasion by virus</keyword>